<proteinExistence type="predicted"/>
<evidence type="ECO:0008006" key="4">
    <source>
        <dbReference type="Google" id="ProtNLM"/>
    </source>
</evidence>
<sequence>MAKTPRRQRVDTTAAAIKIMQGASREIVPPAHVPLDDCDWPFWESVVAEFARAEWTEHQLELAAFLAKDMADAERNRREIRVEGEVLTATGKANPRCNVLVAIGNRILATRRSLSLHARARGGEARDVGKRKAAAKDLENAAAGPGEEEEDDLIARPTAH</sequence>
<dbReference type="EMBL" id="CP013344">
    <property type="protein sequence ID" value="AMU90378.1"/>
    <property type="molecule type" value="Genomic_DNA"/>
</dbReference>
<accession>A0AAC9AVP6</accession>
<reference evidence="2 3" key="2">
    <citation type="journal article" date="2016" name="Genome Announc.">
        <title>Complete Genome Sequence of Sphingopyxis macrogoltabida Strain 203N (NBRC 111659), a Polyethylene Glycol Degrader.</title>
        <authorList>
            <person name="Ohtsubo Y."/>
            <person name="Nonoyama S."/>
            <person name="Nagata Y."/>
            <person name="Numata M."/>
            <person name="Tsuchikane K."/>
            <person name="Hosoyama A."/>
            <person name="Yamazoe A."/>
            <person name="Tsuda M."/>
            <person name="Fujita N."/>
            <person name="Kawai F."/>
        </authorList>
    </citation>
    <scope>NUCLEOTIDE SEQUENCE [LARGE SCALE GENOMIC DNA]</scope>
    <source>
        <strain evidence="2 3">203N</strain>
    </source>
</reference>
<reference evidence="3" key="1">
    <citation type="submission" date="2015-11" db="EMBL/GenBank/DDBJ databases">
        <title>Complete genome sequence of a polyethylene-glycol degrader Sphingopyxis macrogoltabida 203N (NBRC 111659).</title>
        <authorList>
            <person name="Yoshiyuki O."/>
            <person name="Shouta N."/>
            <person name="Nagata Y."/>
            <person name="Numata M."/>
            <person name="Tsuchikane K."/>
            <person name="Hosoyama A."/>
            <person name="Yamazoe A."/>
            <person name="Tsuda M."/>
            <person name="Fujita N."/>
            <person name="Kawai F."/>
        </authorList>
    </citation>
    <scope>NUCLEOTIDE SEQUENCE [LARGE SCALE GENOMIC DNA]</scope>
    <source>
        <strain evidence="3">203N</strain>
    </source>
</reference>
<dbReference type="Proteomes" id="UP000076088">
    <property type="component" value="Chromosome"/>
</dbReference>
<evidence type="ECO:0000313" key="3">
    <source>
        <dbReference type="Proteomes" id="UP000076088"/>
    </source>
</evidence>
<dbReference type="AlphaFoldDB" id="A0AAC9AVP6"/>
<feature type="compositionally biased region" description="Basic and acidic residues" evidence="1">
    <location>
        <begin position="121"/>
        <end position="139"/>
    </location>
</feature>
<organism evidence="2 3">
    <name type="scientific">Sphingopyxis macrogoltabida</name>
    <name type="common">Sphingomonas macrogoltabidus</name>
    <dbReference type="NCBI Taxonomy" id="33050"/>
    <lineage>
        <taxon>Bacteria</taxon>
        <taxon>Pseudomonadati</taxon>
        <taxon>Pseudomonadota</taxon>
        <taxon>Alphaproteobacteria</taxon>
        <taxon>Sphingomonadales</taxon>
        <taxon>Sphingomonadaceae</taxon>
        <taxon>Sphingopyxis</taxon>
    </lineage>
</organism>
<keyword evidence="3" id="KW-1185">Reference proteome</keyword>
<evidence type="ECO:0000256" key="1">
    <source>
        <dbReference type="SAM" id="MobiDB-lite"/>
    </source>
</evidence>
<name>A0AAC9AVP6_SPHMC</name>
<feature type="region of interest" description="Disordered" evidence="1">
    <location>
        <begin position="119"/>
        <end position="160"/>
    </location>
</feature>
<evidence type="ECO:0000313" key="2">
    <source>
        <dbReference type="EMBL" id="AMU90378.1"/>
    </source>
</evidence>
<protein>
    <recommendedName>
        <fullName evidence="4">Terminase small subunit</fullName>
    </recommendedName>
</protein>
<gene>
    <name evidence="2" type="ORF">ATM17_15235</name>
</gene>
<dbReference type="RefSeq" id="WP_054729162.1">
    <property type="nucleotide sequence ID" value="NZ_CP009429.1"/>
</dbReference>
<dbReference type="KEGG" id="smaz:LH19_14655"/>